<sequence length="146" mass="16037">MFPSPFFAPQQAAEVAWLDTWRLRCTNAGRKRKIERTSKEGENPHENREIKLVGRVRILSVPAHNQTIYTQTDTASVPNCFPSSPARGKGVGQDKNWAFGDGRIHGLLSSPNPWQGYLRASPSCSPPPPSRPCKSLGPSESGNLPC</sequence>
<dbReference type="Proteomes" id="UP000827872">
    <property type="component" value="Linkage Group LG05"/>
</dbReference>
<gene>
    <name evidence="1" type="ORF">K3G42_001776</name>
</gene>
<name>A0ACB8F1Q5_9SAUR</name>
<protein>
    <submittedName>
        <fullName evidence="1">Uncharacterized protein</fullName>
    </submittedName>
</protein>
<evidence type="ECO:0000313" key="1">
    <source>
        <dbReference type="EMBL" id="KAH7998856.1"/>
    </source>
</evidence>
<proteinExistence type="predicted"/>
<comment type="caution">
    <text evidence="1">The sequence shown here is derived from an EMBL/GenBank/DDBJ whole genome shotgun (WGS) entry which is preliminary data.</text>
</comment>
<accession>A0ACB8F1Q5</accession>
<dbReference type="EMBL" id="CM037618">
    <property type="protein sequence ID" value="KAH7998856.1"/>
    <property type="molecule type" value="Genomic_DNA"/>
</dbReference>
<reference evidence="1" key="1">
    <citation type="submission" date="2021-08" db="EMBL/GenBank/DDBJ databases">
        <title>The first chromosome-level gecko genome reveals the dynamic sex chromosomes of Neotropical dwarf geckos (Sphaerodactylidae: Sphaerodactylus).</title>
        <authorList>
            <person name="Pinto B.J."/>
            <person name="Keating S.E."/>
            <person name="Gamble T."/>
        </authorList>
    </citation>
    <scope>NUCLEOTIDE SEQUENCE</scope>
    <source>
        <strain evidence="1">TG3544</strain>
    </source>
</reference>
<keyword evidence="2" id="KW-1185">Reference proteome</keyword>
<evidence type="ECO:0000313" key="2">
    <source>
        <dbReference type="Proteomes" id="UP000827872"/>
    </source>
</evidence>
<organism evidence="1 2">
    <name type="scientific">Sphaerodactylus townsendi</name>
    <dbReference type="NCBI Taxonomy" id="933632"/>
    <lineage>
        <taxon>Eukaryota</taxon>
        <taxon>Metazoa</taxon>
        <taxon>Chordata</taxon>
        <taxon>Craniata</taxon>
        <taxon>Vertebrata</taxon>
        <taxon>Euteleostomi</taxon>
        <taxon>Lepidosauria</taxon>
        <taxon>Squamata</taxon>
        <taxon>Bifurcata</taxon>
        <taxon>Gekkota</taxon>
        <taxon>Sphaerodactylidae</taxon>
        <taxon>Sphaerodactylus</taxon>
    </lineage>
</organism>